<dbReference type="EMBL" id="JAKOAV010000042">
    <property type="protein sequence ID" value="MDF9409764.1"/>
    <property type="molecule type" value="Genomic_DNA"/>
</dbReference>
<comment type="similarity">
    <text evidence="1">Belongs to the GSP E family.</text>
</comment>
<dbReference type="Gene3D" id="3.40.50.300">
    <property type="entry name" value="P-loop containing nucleotide triphosphate hydrolases"/>
    <property type="match status" value="1"/>
</dbReference>
<keyword evidence="4" id="KW-1185">Reference proteome</keyword>
<name>A0A9X4H7N2_9FIRM</name>
<evidence type="ECO:0000313" key="4">
    <source>
        <dbReference type="Proteomes" id="UP001154312"/>
    </source>
</evidence>
<dbReference type="CDD" id="cd01131">
    <property type="entry name" value="PilT"/>
    <property type="match status" value="1"/>
</dbReference>
<dbReference type="NCBIfam" id="TIGR01420">
    <property type="entry name" value="pilT_fam"/>
    <property type="match status" value="1"/>
</dbReference>
<dbReference type="InterPro" id="IPR050921">
    <property type="entry name" value="T4SS_GSP_E_ATPase"/>
</dbReference>
<sequence length="363" mass="39994">MTTDEILALAFKLGASDVHITVNSPPAFRLHGKLLPFDAPEWQGGLGAEASAIGKLTPEDTDSLVRQLMTEAQYQKFQETGEYDFSYAITGMCRFRVNAFKQQNSVGFVIRLINSEILTFQQLGLPEVLASLCRKPRGLVLVTGPTGSGKSTTLASMIDLINEESRHHIITLEDPIEFVHQHKKSLINQREVGRDTGSFANALRAAMREDPDVILVGEMRDPETIGIAITAAETGHLVFGTLHTSSAAQTIDRIIDVFPPYQQQQIRVQLGNTIQGIIAQTLIPRIDKPGRVAAIEIMVATPAIRNLIREGKTYQIISQIQTGAKFGMQSLDIALRNIYMKKIISKDEVLNHAADPETLSKIL</sequence>
<evidence type="ECO:0000256" key="1">
    <source>
        <dbReference type="ARBA" id="ARBA00006611"/>
    </source>
</evidence>
<dbReference type="GO" id="GO:0005524">
    <property type="term" value="F:ATP binding"/>
    <property type="evidence" value="ECO:0007669"/>
    <property type="project" value="InterPro"/>
</dbReference>
<organism evidence="3 4">
    <name type="scientific">Pelotomaculum isophthalicicum JI</name>
    <dbReference type="NCBI Taxonomy" id="947010"/>
    <lineage>
        <taxon>Bacteria</taxon>
        <taxon>Bacillati</taxon>
        <taxon>Bacillota</taxon>
        <taxon>Clostridia</taxon>
        <taxon>Eubacteriales</taxon>
        <taxon>Desulfotomaculaceae</taxon>
        <taxon>Pelotomaculum</taxon>
    </lineage>
</organism>
<dbReference type="InterPro" id="IPR006321">
    <property type="entry name" value="PilT/PilU"/>
</dbReference>
<dbReference type="PANTHER" id="PTHR30486">
    <property type="entry name" value="TWITCHING MOTILITY PROTEIN PILT"/>
    <property type="match status" value="1"/>
</dbReference>
<protein>
    <submittedName>
        <fullName evidence="3">Type IV pilus twitching motility protein PilT</fullName>
    </submittedName>
</protein>
<dbReference type="Gene3D" id="3.30.450.90">
    <property type="match status" value="1"/>
</dbReference>
<dbReference type="SMART" id="SM00382">
    <property type="entry name" value="AAA"/>
    <property type="match status" value="1"/>
</dbReference>
<evidence type="ECO:0000313" key="3">
    <source>
        <dbReference type="EMBL" id="MDF9409764.1"/>
    </source>
</evidence>
<proteinExistence type="inferred from homology"/>
<dbReference type="InterPro" id="IPR027417">
    <property type="entry name" value="P-loop_NTPase"/>
</dbReference>
<dbReference type="InterPro" id="IPR003593">
    <property type="entry name" value="AAA+_ATPase"/>
</dbReference>
<dbReference type="PROSITE" id="PS00662">
    <property type="entry name" value="T2SP_E"/>
    <property type="match status" value="1"/>
</dbReference>
<accession>A0A9X4H7N2</accession>
<feature type="domain" description="Bacterial type II secretion system protein E" evidence="2">
    <location>
        <begin position="207"/>
        <end position="221"/>
    </location>
</feature>
<comment type="caution">
    <text evidence="3">The sequence shown here is derived from an EMBL/GenBank/DDBJ whole genome shotgun (WGS) entry which is preliminary data.</text>
</comment>
<gene>
    <name evidence="3" type="ORF">L7E55_15645</name>
</gene>
<dbReference type="SUPFAM" id="SSF52540">
    <property type="entry name" value="P-loop containing nucleoside triphosphate hydrolases"/>
    <property type="match status" value="1"/>
</dbReference>
<dbReference type="AlphaFoldDB" id="A0A9X4H7N2"/>
<reference evidence="3" key="1">
    <citation type="submission" date="2022-02" db="EMBL/GenBank/DDBJ databases">
        <authorList>
            <person name="Leng L."/>
        </authorList>
    </citation>
    <scope>NUCLEOTIDE SEQUENCE</scope>
    <source>
        <strain evidence="3">JI</strain>
    </source>
</reference>
<evidence type="ECO:0000259" key="2">
    <source>
        <dbReference type="PROSITE" id="PS00662"/>
    </source>
</evidence>
<dbReference type="PANTHER" id="PTHR30486:SF16">
    <property type="entry name" value="TWITCHING MOTILITY PROTEIN PILT"/>
    <property type="match status" value="1"/>
</dbReference>
<dbReference type="Pfam" id="PF00437">
    <property type="entry name" value="T2SSE"/>
    <property type="match status" value="1"/>
</dbReference>
<dbReference type="Proteomes" id="UP001154312">
    <property type="component" value="Unassembled WGS sequence"/>
</dbReference>
<dbReference type="GO" id="GO:0016887">
    <property type="term" value="F:ATP hydrolysis activity"/>
    <property type="evidence" value="ECO:0007669"/>
    <property type="project" value="InterPro"/>
</dbReference>
<dbReference type="InterPro" id="IPR001482">
    <property type="entry name" value="T2SS/T4SS_dom"/>
</dbReference>